<dbReference type="EMBL" id="LT559118">
    <property type="protein sequence ID" value="SBO95600.1"/>
    <property type="molecule type" value="Genomic_DNA"/>
</dbReference>
<proteinExistence type="predicted"/>
<evidence type="ECO:0000313" key="1">
    <source>
        <dbReference type="EMBL" id="SBO95600.1"/>
    </source>
</evidence>
<protein>
    <recommendedName>
        <fullName evidence="2">DUF4192 domain-containing protein</fullName>
    </recommendedName>
</protein>
<reference evidence="1" key="1">
    <citation type="submission" date="2016-04" db="EMBL/GenBank/DDBJ databases">
        <authorList>
            <person name="Evans L.H."/>
            <person name="Alamgir A."/>
            <person name="Owens N."/>
            <person name="Weber N.D."/>
            <person name="Virtaneva K."/>
            <person name="Barbian K."/>
            <person name="Babar A."/>
            <person name="Rosenke K."/>
        </authorList>
    </citation>
    <scope>NUCLEOTIDE SEQUENCE</scope>
    <source>
        <strain evidence="1">Nono1</strain>
    </source>
</reference>
<dbReference type="AlphaFoldDB" id="A0A1M4E9W9"/>
<dbReference type="Pfam" id="PF13830">
    <property type="entry name" value="DUF4192"/>
    <property type="match status" value="1"/>
</dbReference>
<evidence type="ECO:0008006" key="2">
    <source>
        <dbReference type="Google" id="ProtNLM"/>
    </source>
</evidence>
<accession>A0A1M4E9W9</accession>
<sequence>MQHIPDQPEWSVTTIRLQGPADLIAMVPYLIGYHPHDGLLLVTVNHDIVTAISRYGLPEQAPAPDELISQAVQLLIRHASARVALIGYGPGERITPYMNAFSRKLTEQGIDIIDMIRCENGRYWSYLCSNPACCSPTGTSCDTGSNPAAAHAVLAGLVALPDQQVLRQTLASGQGRDREIMNAATAEARARARAEAKLNTRGFDDRYWFAEGVEHVHKCHEHVQAGRPIPAAELAWLGVLLTGVLVRDRAYTLYQQYGAEVARRLWTEVTRRIDPAYAAAPTSILRHLCNRSYSRPAQLPLGDYRPAGWLGNHSLRAALGRAQSAPPA</sequence>
<gene>
    <name evidence="1" type="ORF">BN4615_P5116</name>
</gene>
<organism evidence="1">
    <name type="scientific">Nonomuraea gerenzanensis</name>
    <dbReference type="NCBI Taxonomy" id="93944"/>
    <lineage>
        <taxon>Bacteria</taxon>
        <taxon>Bacillati</taxon>
        <taxon>Actinomycetota</taxon>
        <taxon>Actinomycetes</taxon>
        <taxon>Streptosporangiales</taxon>
        <taxon>Streptosporangiaceae</taxon>
        <taxon>Nonomuraea</taxon>
    </lineage>
</organism>
<name>A0A1M4E9W9_9ACTN</name>
<dbReference type="InterPro" id="IPR025447">
    <property type="entry name" value="DUF4192"/>
</dbReference>
<dbReference type="RefSeq" id="WP_225274967.1">
    <property type="nucleotide sequence ID" value="NZ_CP084058.1"/>
</dbReference>